<keyword evidence="8 12" id="KW-0418">Kinase</keyword>
<dbReference type="SMART" id="SM00387">
    <property type="entry name" value="HATPase_c"/>
    <property type="match status" value="1"/>
</dbReference>
<dbReference type="GO" id="GO:0000155">
    <property type="term" value="F:phosphorelay sensor kinase activity"/>
    <property type="evidence" value="ECO:0007669"/>
    <property type="project" value="InterPro"/>
</dbReference>
<accession>A0A7W7AML3</accession>
<evidence type="ECO:0000313" key="13">
    <source>
        <dbReference type="Proteomes" id="UP000574769"/>
    </source>
</evidence>
<keyword evidence="10" id="KW-1133">Transmembrane helix</keyword>
<dbReference type="CDD" id="cd00082">
    <property type="entry name" value="HisKA"/>
    <property type="match status" value="1"/>
</dbReference>
<keyword evidence="5" id="KW-0597">Phosphoprotein</keyword>
<keyword evidence="10" id="KW-0812">Transmembrane</keyword>
<dbReference type="InterPro" id="IPR050980">
    <property type="entry name" value="2C_sensor_his_kinase"/>
</dbReference>
<dbReference type="EMBL" id="JACHNY010000016">
    <property type="protein sequence ID" value="MBB4619824.1"/>
    <property type="molecule type" value="Genomic_DNA"/>
</dbReference>
<evidence type="ECO:0000256" key="5">
    <source>
        <dbReference type="ARBA" id="ARBA00022553"/>
    </source>
</evidence>
<comment type="caution">
    <text evidence="12">The sequence shown here is derived from an EMBL/GenBank/DDBJ whole genome shotgun (WGS) entry which is preliminary data.</text>
</comment>
<dbReference type="PRINTS" id="PR00344">
    <property type="entry name" value="BCTRLSENSOR"/>
</dbReference>
<evidence type="ECO:0000313" key="12">
    <source>
        <dbReference type="EMBL" id="MBB4619824.1"/>
    </source>
</evidence>
<keyword evidence="7" id="KW-0547">Nucleotide-binding</keyword>
<comment type="subcellular location">
    <subcellularLocation>
        <location evidence="2">Cell membrane</location>
        <topology evidence="2">Multi-pass membrane protein</topology>
    </subcellularLocation>
</comment>
<feature type="domain" description="Histidine kinase" evidence="11">
    <location>
        <begin position="274"/>
        <end position="475"/>
    </location>
</feature>
<dbReference type="GO" id="GO:0005886">
    <property type="term" value="C:plasma membrane"/>
    <property type="evidence" value="ECO:0007669"/>
    <property type="project" value="UniProtKB-SubCell"/>
</dbReference>
<dbReference type="AlphaFoldDB" id="A0A7W7AML3"/>
<comment type="catalytic activity">
    <reaction evidence="1">
        <text>ATP + protein L-histidine = ADP + protein N-phospho-L-histidine.</text>
        <dbReference type="EC" id="2.7.13.3"/>
    </reaction>
</comment>
<dbReference type="Pfam" id="PF02518">
    <property type="entry name" value="HATPase_c"/>
    <property type="match status" value="1"/>
</dbReference>
<dbReference type="Gene3D" id="3.30.565.10">
    <property type="entry name" value="Histidine kinase-like ATPase, C-terminal domain"/>
    <property type="match status" value="1"/>
</dbReference>
<dbReference type="InterPro" id="IPR003594">
    <property type="entry name" value="HATPase_dom"/>
</dbReference>
<evidence type="ECO:0000256" key="6">
    <source>
        <dbReference type="ARBA" id="ARBA00022679"/>
    </source>
</evidence>
<dbReference type="InterPro" id="IPR003661">
    <property type="entry name" value="HisK_dim/P_dom"/>
</dbReference>
<dbReference type="CDD" id="cd00075">
    <property type="entry name" value="HATPase"/>
    <property type="match status" value="1"/>
</dbReference>
<evidence type="ECO:0000256" key="9">
    <source>
        <dbReference type="ARBA" id="ARBA00022840"/>
    </source>
</evidence>
<keyword evidence="4" id="KW-1003">Cell membrane</keyword>
<sequence length="475" mass="51511">MLKPSRLFGGLRARLGGLLLLHTLTVAALLVLLLVGFGKPRQTFYRLPEADEVALIVHAIERAPADVRPAVVAAVSTDFRHVRLVRAPAPGEQPSVAPAVAGRLAAKLAMAWQREAAASPDDLAAAYRAVLGARPVHVRVADHEELRDFGGGRVLSDVPVRVLVPLPDEGGRDGVAVEIVRITPPVVTRLVRFFPALIGVIAVLQVVAIVVLAWQTTRPVSRLLAAVRSDGAGKPDPQWPTGGPREIQELGAAFADRSRRLKQLATQRTRIMAAVAHDFRTYLTRLELRADFIDEPRQRDAAMADLKEMSVLLDDTLTFARYAGETDRIPDEVIDLDTEITDAVEVRRGVGEVILVDPLPRPAQAQVARISFQRMLANLLDNAIRYGGHAGVRVTRTDGWLIVYVEDEGPGVPEDQLAGLTEPFHRLEQSRARQTGGSGLGLSIVEALLVRHGGRLTLANRPGGGFRAGLWLRAA</sequence>
<dbReference type="GO" id="GO:0005524">
    <property type="term" value="F:ATP binding"/>
    <property type="evidence" value="ECO:0007669"/>
    <property type="project" value="UniProtKB-KW"/>
</dbReference>
<evidence type="ECO:0000256" key="10">
    <source>
        <dbReference type="SAM" id="Phobius"/>
    </source>
</evidence>
<dbReference type="SUPFAM" id="SSF47384">
    <property type="entry name" value="Homodimeric domain of signal transducing histidine kinase"/>
    <property type="match status" value="1"/>
</dbReference>
<keyword evidence="6" id="KW-0808">Transferase</keyword>
<dbReference type="Gene3D" id="1.10.287.130">
    <property type="match status" value="1"/>
</dbReference>
<keyword evidence="13" id="KW-1185">Reference proteome</keyword>
<dbReference type="RefSeq" id="WP_093068032.1">
    <property type="nucleotide sequence ID" value="NZ_JACHNY010000016.1"/>
</dbReference>
<evidence type="ECO:0000259" key="11">
    <source>
        <dbReference type="PROSITE" id="PS50109"/>
    </source>
</evidence>
<dbReference type="PROSITE" id="PS50109">
    <property type="entry name" value="HIS_KIN"/>
    <property type="match status" value="1"/>
</dbReference>
<keyword evidence="9" id="KW-0067">ATP-binding</keyword>
<proteinExistence type="predicted"/>
<dbReference type="InterPro" id="IPR004358">
    <property type="entry name" value="Sig_transdc_His_kin-like_C"/>
</dbReference>
<dbReference type="SUPFAM" id="SSF55874">
    <property type="entry name" value="ATPase domain of HSP90 chaperone/DNA topoisomerase II/histidine kinase"/>
    <property type="match status" value="1"/>
</dbReference>
<evidence type="ECO:0000256" key="8">
    <source>
        <dbReference type="ARBA" id="ARBA00022777"/>
    </source>
</evidence>
<evidence type="ECO:0000256" key="3">
    <source>
        <dbReference type="ARBA" id="ARBA00012438"/>
    </source>
</evidence>
<name>A0A7W7AML3_9SPHN</name>
<dbReference type="PANTHER" id="PTHR44936:SF10">
    <property type="entry name" value="SENSOR PROTEIN RSTB"/>
    <property type="match status" value="1"/>
</dbReference>
<dbReference type="Proteomes" id="UP000574769">
    <property type="component" value="Unassembled WGS sequence"/>
</dbReference>
<dbReference type="EC" id="2.7.13.3" evidence="3"/>
<feature type="transmembrane region" description="Helical" evidence="10">
    <location>
        <begin position="193"/>
        <end position="214"/>
    </location>
</feature>
<evidence type="ECO:0000256" key="7">
    <source>
        <dbReference type="ARBA" id="ARBA00022741"/>
    </source>
</evidence>
<dbReference type="InterPro" id="IPR005467">
    <property type="entry name" value="His_kinase_dom"/>
</dbReference>
<reference evidence="12 13" key="1">
    <citation type="submission" date="2020-08" db="EMBL/GenBank/DDBJ databases">
        <title>Genomic Encyclopedia of Type Strains, Phase IV (KMG-IV): sequencing the most valuable type-strain genomes for metagenomic binning, comparative biology and taxonomic classification.</title>
        <authorList>
            <person name="Goeker M."/>
        </authorList>
    </citation>
    <scope>NUCLEOTIDE SEQUENCE [LARGE SCALE GENOMIC DNA]</scope>
    <source>
        <strain evidence="12 13">DSM 15867</strain>
    </source>
</reference>
<evidence type="ECO:0000256" key="2">
    <source>
        <dbReference type="ARBA" id="ARBA00004651"/>
    </source>
</evidence>
<dbReference type="InterPro" id="IPR036890">
    <property type="entry name" value="HATPase_C_sf"/>
</dbReference>
<dbReference type="PANTHER" id="PTHR44936">
    <property type="entry name" value="SENSOR PROTEIN CREC"/>
    <property type="match status" value="1"/>
</dbReference>
<evidence type="ECO:0000256" key="1">
    <source>
        <dbReference type="ARBA" id="ARBA00000085"/>
    </source>
</evidence>
<keyword evidence="10" id="KW-0472">Membrane</keyword>
<dbReference type="InterPro" id="IPR036097">
    <property type="entry name" value="HisK_dim/P_sf"/>
</dbReference>
<gene>
    <name evidence="12" type="ORF">GGQ96_003984</name>
</gene>
<protein>
    <recommendedName>
        <fullName evidence="3">histidine kinase</fullName>
        <ecNumber evidence="3">2.7.13.3</ecNumber>
    </recommendedName>
</protein>
<organism evidence="12 13">
    <name type="scientific">Sphingomonas abaci</name>
    <dbReference type="NCBI Taxonomy" id="237611"/>
    <lineage>
        <taxon>Bacteria</taxon>
        <taxon>Pseudomonadati</taxon>
        <taxon>Pseudomonadota</taxon>
        <taxon>Alphaproteobacteria</taxon>
        <taxon>Sphingomonadales</taxon>
        <taxon>Sphingomonadaceae</taxon>
        <taxon>Sphingomonas</taxon>
    </lineage>
</organism>
<evidence type="ECO:0000256" key="4">
    <source>
        <dbReference type="ARBA" id="ARBA00022475"/>
    </source>
</evidence>